<dbReference type="Pfam" id="PF02899">
    <property type="entry name" value="Phage_int_SAM_1"/>
    <property type="match status" value="1"/>
</dbReference>
<evidence type="ECO:0000256" key="1">
    <source>
        <dbReference type="ARBA" id="ARBA00023172"/>
    </source>
</evidence>
<dbReference type="GO" id="GO:0003677">
    <property type="term" value="F:DNA binding"/>
    <property type="evidence" value="ECO:0007669"/>
    <property type="project" value="InterPro"/>
</dbReference>
<dbReference type="PROSITE" id="PS51898">
    <property type="entry name" value="TYR_RECOMBINASE"/>
    <property type="match status" value="1"/>
</dbReference>
<keyword evidence="1" id="KW-0233">DNA recombination</keyword>
<dbReference type="Gene3D" id="1.10.443.10">
    <property type="entry name" value="Intergrase catalytic core"/>
    <property type="match status" value="1"/>
</dbReference>
<keyword evidence="4" id="KW-1185">Reference proteome</keyword>
<dbReference type="RefSeq" id="WP_153351620.1">
    <property type="nucleotide sequence ID" value="NZ_JBQEGM010000118.1"/>
</dbReference>
<evidence type="ECO:0000313" key="4">
    <source>
        <dbReference type="Proteomes" id="UP000470186"/>
    </source>
</evidence>
<dbReference type="InterPro" id="IPR011010">
    <property type="entry name" value="DNA_brk_join_enz"/>
</dbReference>
<dbReference type="GO" id="GO:0015074">
    <property type="term" value="P:DNA integration"/>
    <property type="evidence" value="ECO:0007669"/>
    <property type="project" value="InterPro"/>
</dbReference>
<gene>
    <name evidence="3" type="ORF">GHO30_20580</name>
</gene>
<dbReference type="SUPFAM" id="SSF56349">
    <property type="entry name" value="DNA breaking-rejoining enzymes"/>
    <property type="match status" value="1"/>
</dbReference>
<reference evidence="3 4" key="1">
    <citation type="submission" date="2019-10" db="EMBL/GenBank/DDBJ databases">
        <title>Evaluation of single-gene subtyping targets for Pseudomonas.</title>
        <authorList>
            <person name="Reichler S.J."/>
            <person name="Orsi R.H."/>
            <person name="Wiedmann M."/>
            <person name="Martin N.H."/>
            <person name="Murphy S.I."/>
        </authorList>
    </citation>
    <scope>NUCLEOTIDE SEQUENCE [LARGE SCALE GENOMIC DNA]</scope>
    <source>
        <strain evidence="3 4">FSL R10-2107</strain>
    </source>
</reference>
<sequence>MAKFAKPATQAASVMKQLQGGRIKSVSTVRNYESRLKQITAYLQEQRLGSLRDMTPVSALGYLRERAAVVGQKTLDMERQALQSMMQHVTHRLEAGKTLEVIRSTAPKSKTGKPGQPTLGRRLAEESRLYSRDQVALIVAKQSPHNALATEIAYAAGLRAHELLTLRRIHHQAPDERPAHALKFVGIRDETISYTVYGKGGLTREVRIPIPLAKRLEATRLADPIRTTDRGVHYQQHYGLGGGQPWSKSFGAASKAALGWSKGAHGLRHSYAQERLSTVQRYLPREEAKRVVSQELGHFRPEITETYLR</sequence>
<name>A0A7X1YD50_9PSED</name>
<evidence type="ECO:0000313" key="3">
    <source>
        <dbReference type="EMBL" id="MQU33748.1"/>
    </source>
</evidence>
<dbReference type="InterPro" id="IPR013762">
    <property type="entry name" value="Integrase-like_cat_sf"/>
</dbReference>
<evidence type="ECO:0000259" key="2">
    <source>
        <dbReference type="PROSITE" id="PS51898"/>
    </source>
</evidence>
<dbReference type="Proteomes" id="UP000470186">
    <property type="component" value="Unassembled WGS sequence"/>
</dbReference>
<dbReference type="InterPro" id="IPR002104">
    <property type="entry name" value="Integrase_catalytic"/>
</dbReference>
<dbReference type="GO" id="GO:0006310">
    <property type="term" value="P:DNA recombination"/>
    <property type="evidence" value="ECO:0007669"/>
    <property type="project" value="UniProtKB-KW"/>
</dbReference>
<protein>
    <submittedName>
        <fullName evidence="3">Site-specific integrase</fullName>
    </submittedName>
</protein>
<accession>A0A7X1YD50</accession>
<dbReference type="EMBL" id="WIVX01000126">
    <property type="protein sequence ID" value="MQU33748.1"/>
    <property type="molecule type" value="Genomic_DNA"/>
</dbReference>
<feature type="domain" description="Tyr recombinase" evidence="2">
    <location>
        <begin position="125"/>
        <end position="309"/>
    </location>
</feature>
<organism evidence="3 4">
    <name type="scientific">Pseudomonas helleri</name>
    <dbReference type="NCBI Taxonomy" id="1608996"/>
    <lineage>
        <taxon>Bacteria</taxon>
        <taxon>Pseudomonadati</taxon>
        <taxon>Pseudomonadota</taxon>
        <taxon>Gammaproteobacteria</taxon>
        <taxon>Pseudomonadales</taxon>
        <taxon>Pseudomonadaceae</taxon>
        <taxon>Pseudomonas</taxon>
    </lineage>
</organism>
<comment type="caution">
    <text evidence="3">The sequence shown here is derived from an EMBL/GenBank/DDBJ whole genome shotgun (WGS) entry which is preliminary data.</text>
</comment>
<dbReference type="InterPro" id="IPR004107">
    <property type="entry name" value="Integrase_SAM-like_N"/>
</dbReference>
<dbReference type="AlphaFoldDB" id="A0A7X1YD50"/>
<proteinExistence type="predicted"/>